<evidence type="ECO:0000256" key="9">
    <source>
        <dbReference type="SAM" id="Phobius"/>
    </source>
</evidence>
<dbReference type="GO" id="GO:0015087">
    <property type="term" value="F:cobalt ion transmembrane transporter activity"/>
    <property type="evidence" value="ECO:0007669"/>
    <property type="project" value="TreeGrafter"/>
</dbReference>
<dbReference type="InterPro" id="IPR045863">
    <property type="entry name" value="CorA_TM1_TM2"/>
</dbReference>
<evidence type="ECO:0000256" key="7">
    <source>
        <dbReference type="ARBA" id="ARBA00023136"/>
    </source>
</evidence>
<dbReference type="GO" id="GO:0000287">
    <property type="term" value="F:magnesium ion binding"/>
    <property type="evidence" value="ECO:0007669"/>
    <property type="project" value="TreeGrafter"/>
</dbReference>
<keyword evidence="5 9" id="KW-0812">Transmembrane</keyword>
<name>A0A2Y9BU78_9MICO</name>
<dbReference type="Pfam" id="PF01544">
    <property type="entry name" value="CorA"/>
    <property type="match status" value="1"/>
</dbReference>
<dbReference type="AlphaFoldDB" id="A0A2Y9BU78"/>
<dbReference type="GO" id="GO:0015095">
    <property type="term" value="F:magnesium ion transmembrane transporter activity"/>
    <property type="evidence" value="ECO:0007669"/>
    <property type="project" value="TreeGrafter"/>
</dbReference>
<dbReference type="InterPro" id="IPR002523">
    <property type="entry name" value="MgTranspt_CorA/ZnTranspt_ZntB"/>
</dbReference>
<dbReference type="CDD" id="cd12822">
    <property type="entry name" value="TmCorA-like"/>
    <property type="match status" value="1"/>
</dbReference>
<dbReference type="InterPro" id="IPR045861">
    <property type="entry name" value="CorA_cytoplasmic_dom"/>
</dbReference>
<dbReference type="GO" id="GO:0005886">
    <property type="term" value="C:plasma membrane"/>
    <property type="evidence" value="ECO:0007669"/>
    <property type="project" value="UniProtKB-SubCell"/>
</dbReference>
<dbReference type="SUPFAM" id="SSF144083">
    <property type="entry name" value="Magnesium transport protein CorA, transmembrane region"/>
    <property type="match status" value="1"/>
</dbReference>
<comment type="similarity">
    <text evidence="2">Belongs to the CorA metal ion transporter (MIT) (TC 1.A.35) family.</text>
</comment>
<proteinExistence type="inferred from homology"/>
<sequence>MAAHNGRVEITCPITVRGWRGGEPLSDVPRAQIGELLDAPDGLAWVDLIDPSEQDLAELSHRVRLSPTSIEDALAPYERPKLTRHGDHLFLMAYATDLDGDASSPENGRLRLHRVSVFMFEKLLVTVRRGDGFDMSAVEKAWDADPEIAKEGVPALVHGLLDVIVDSQFDTIQQMDDELESLEGQLFEERRTTRDFQRQIFGRRKDLVRLRRIITPMREIVGGLMRHLSRNMSRDLEGWYQDLYDHCLRAAEWTESLRDMVSSVFETNLSLQDLNLNTVMKKLAGWAAVIAVPTAITGWFGQNIPYWGFGNTFGLWLSTVSIVVVCVGLYAFLRHRDWI</sequence>
<protein>
    <submittedName>
        <fullName evidence="10">Magnesium transporter</fullName>
    </submittedName>
</protein>
<dbReference type="PANTHER" id="PTHR46494:SF1">
    <property type="entry name" value="CORA FAMILY METAL ION TRANSPORTER (EUROFUNG)"/>
    <property type="match status" value="1"/>
</dbReference>
<dbReference type="SUPFAM" id="SSF143865">
    <property type="entry name" value="CorA soluble domain-like"/>
    <property type="match status" value="1"/>
</dbReference>
<evidence type="ECO:0000256" key="6">
    <source>
        <dbReference type="ARBA" id="ARBA00022989"/>
    </source>
</evidence>
<gene>
    <name evidence="10" type="ORF">SAMN04489750_2623</name>
</gene>
<dbReference type="GO" id="GO:0050897">
    <property type="term" value="F:cobalt ion binding"/>
    <property type="evidence" value="ECO:0007669"/>
    <property type="project" value="TreeGrafter"/>
</dbReference>
<reference evidence="11" key="1">
    <citation type="submission" date="2016-10" db="EMBL/GenBank/DDBJ databases">
        <authorList>
            <person name="Varghese N."/>
            <person name="Submissions S."/>
        </authorList>
    </citation>
    <scope>NUCLEOTIDE SEQUENCE [LARGE SCALE GENOMIC DNA]</scope>
    <source>
        <strain evidence="11">DSM 22951</strain>
    </source>
</reference>
<keyword evidence="4" id="KW-1003">Cell membrane</keyword>
<dbReference type="PANTHER" id="PTHR46494">
    <property type="entry name" value="CORA FAMILY METAL ION TRANSPORTER (EUROFUNG)"/>
    <property type="match status" value="1"/>
</dbReference>
<dbReference type="Gene3D" id="1.20.58.340">
    <property type="entry name" value="Magnesium transport protein CorA, transmembrane region"/>
    <property type="match status" value="2"/>
</dbReference>
<organism evidence="10 11">
    <name type="scientific">Branchiibius hedensis</name>
    <dbReference type="NCBI Taxonomy" id="672460"/>
    <lineage>
        <taxon>Bacteria</taxon>
        <taxon>Bacillati</taxon>
        <taxon>Actinomycetota</taxon>
        <taxon>Actinomycetes</taxon>
        <taxon>Micrococcales</taxon>
        <taxon>Dermacoccaceae</taxon>
        <taxon>Branchiibius</taxon>
    </lineage>
</organism>
<evidence type="ECO:0000313" key="10">
    <source>
        <dbReference type="EMBL" id="SSA35272.1"/>
    </source>
</evidence>
<evidence type="ECO:0000256" key="1">
    <source>
        <dbReference type="ARBA" id="ARBA00004651"/>
    </source>
</evidence>
<dbReference type="Gene3D" id="3.30.460.20">
    <property type="entry name" value="CorA soluble domain-like"/>
    <property type="match status" value="1"/>
</dbReference>
<dbReference type="EMBL" id="UESZ01000001">
    <property type="protein sequence ID" value="SSA35272.1"/>
    <property type="molecule type" value="Genomic_DNA"/>
</dbReference>
<accession>A0A2Y9BU78</accession>
<dbReference type="Proteomes" id="UP000250028">
    <property type="component" value="Unassembled WGS sequence"/>
</dbReference>
<keyword evidence="3" id="KW-0813">Transport</keyword>
<feature type="transmembrane region" description="Helical" evidence="9">
    <location>
        <begin position="283"/>
        <end position="301"/>
    </location>
</feature>
<evidence type="ECO:0000256" key="8">
    <source>
        <dbReference type="SAM" id="Coils"/>
    </source>
</evidence>
<comment type="subcellular location">
    <subcellularLocation>
        <location evidence="1">Cell membrane</location>
        <topology evidence="1">Multi-pass membrane protein</topology>
    </subcellularLocation>
</comment>
<keyword evidence="8" id="KW-0175">Coiled coil</keyword>
<evidence type="ECO:0000256" key="2">
    <source>
        <dbReference type="ARBA" id="ARBA00009765"/>
    </source>
</evidence>
<feature type="coiled-coil region" evidence="8">
    <location>
        <begin position="165"/>
        <end position="192"/>
    </location>
</feature>
<evidence type="ECO:0000256" key="4">
    <source>
        <dbReference type="ARBA" id="ARBA00022475"/>
    </source>
</evidence>
<keyword evidence="11" id="KW-1185">Reference proteome</keyword>
<evidence type="ECO:0000256" key="3">
    <source>
        <dbReference type="ARBA" id="ARBA00022448"/>
    </source>
</evidence>
<keyword evidence="6 9" id="KW-1133">Transmembrane helix</keyword>
<evidence type="ECO:0000313" key="11">
    <source>
        <dbReference type="Proteomes" id="UP000250028"/>
    </source>
</evidence>
<feature type="transmembrane region" description="Helical" evidence="9">
    <location>
        <begin position="313"/>
        <end position="333"/>
    </location>
</feature>
<evidence type="ECO:0000256" key="5">
    <source>
        <dbReference type="ARBA" id="ARBA00022692"/>
    </source>
</evidence>
<keyword evidence="7 9" id="KW-0472">Membrane</keyword>